<feature type="signal peptide" evidence="1">
    <location>
        <begin position="1"/>
        <end position="24"/>
    </location>
</feature>
<keyword evidence="1" id="KW-0732">Signal</keyword>
<evidence type="ECO:0000313" key="4">
    <source>
        <dbReference type="Proteomes" id="UP001354931"/>
    </source>
</evidence>
<dbReference type="InterPro" id="IPR030678">
    <property type="entry name" value="Peptide/Ni-bd"/>
</dbReference>
<dbReference type="Gene3D" id="3.10.105.10">
    <property type="entry name" value="Dipeptide-binding Protein, Domain 3"/>
    <property type="match status" value="1"/>
</dbReference>
<protein>
    <submittedName>
        <fullName evidence="3">ABC transporter substrate-binding protein</fullName>
    </submittedName>
</protein>
<evidence type="ECO:0000256" key="1">
    <source>
        <dbReference type="SAM" id="SignalP"/>
    </source>
</evidence>
<dbReference type="Gene3D" id="3.90.76.10">
    <property type="entry name" value="Dipeptide-binding Protein, Domain 1"/>
    <property type="match status" value="1"/>
</dbReference>
<dbReference type="Gene3D" id="3.40.190.10">
    <property type="entry name" value="Periplasmic binding protein-like II"/>
    <property type="match status" value="1"/>
</dbReference>
<dbReference type="InterPro" id="IPR000914">
    <property type="entry name" value="SBP_5_dom"/>
</dbReference>
<sequence length="534" mass="57201">MRRTRSVGGAVAAAALTLSLAACSGGSGSSDGADGAAGGKHLTIGTTAEVPHLIPNNDLGATGIQIESAIWAPLTQVDPKDGHLRNVVADSIKSKDARTWTIKIKPGWTFTNGDKLTAKSFVDTWNYTAYAPNGFANNGFFQRVEGYEALNPAKGEPKCDTLSGLKVIDDLTFQVKLKQPFSPYPTTLSYLGVAALAPEVLKDPAKYTHKPIGYGAYKLDGAWKAGQPVKLVRNKGYKGEGAPEAESITFRFFANPETAYNEFLAGNIDFAQLPSSKIDSYKQEAAGRYLQTKAAVGVGHLVLHVNVKPYDNLKVRRALSLALDRAALAKVKSGTVPSTSFTPPSIAGHRDDTCGDCTLNVAKAKQLLKQAGGFPGALKIYYATDDPGSQVYAEALGNMWRQNLHIKVKYAGQPGSEIGKLDDAGKLDGIRIQGWGHDYPSIEDYLTPLFASYGDINTGKYDNPKVDKGLETANAIADQQQAIKAYQKVEDLVAADMPVIPLSLSRTVYLHAQGVVPMNSAYAGVDPIRSTFTR</sequence>
<dbReference type="EMBL" id="JAOZYC010000136">
    <property type="protein sequence ID" value="MEB8340597.1"/>
    <property type="molecule type" value="Genomic_DNA"/>
</dbReference>
<feature type="chain" id="PRO_5045530068" evidence="1">
    <location>
        <begin position="25"/>
        <end position="534"/>
    </location>
</feature>
<dbReference type="CDD" id="cd00995">
    <property type="entry name" value="PBP2_NikA_DppA_OppA_like"/>
    <property type="match status" value="1"/>
</dbReference>
<accession>A0ABU6F984</accession>
<dbReference type="PANTHER" id="PTHR30290">
    <property type="entry name" value="PERIPLASMIC BINDING COMPONENT OF ABC TRANSPORTER"/>
    <property type="match status" value="1"/>
</dbReference>
<dbReference type="PIRSF" id="PIRSF002741">
    <property type="entry name" value="MppA"/>
    <property type="match status" value="1"/>
</dbReference>
<dbReference type="Proteomes" id="UP001354931">
    <property type="component" value="Unassembled WGS sequence"/>
</dbReference>
<organism evidence="3 4">
    <name type="scientific">Streptomyces endophyticus</name>
    <dbReference type="NCBI Taxonomy" id="714166"/>
    <lineage>
        <taxon>Bacteria</taxon>
        <taxon>Bacillati</taxon>
        <taxon>Actinomycetota</taxon>
        <taxon>Actinomycetes</taxon>
        <taxon>Kitasatosporales</taxon>
        <taxon>Streptomycetaceae</taxon>
        <taxon>Streptomyces</taxon>
    </lineage>
</organism>
<dbReference type="Pfam" id="PF00496">
    <property type="entry name" value="SBP_bac_5"/>
    <property type="match status" value="1"/>
</dbReference>
<dbReference type="PROSITE" id="PS51257">
    <property type="entry name" value="PROKAR_LIPOPROTEIN"/>
    <property type="match status" value="1"/>
</dbReference>
<dbReference type="PANTHER" id="PTHR30290:SF83">
    <property type="entry name" value="ABC TRANSPORTER SUBSTRATE-BINDING PROTEIN"/>
    <property type="match status" value="1"/>
</dbReference>
<name>A0ABU6F984_9ACTN</name>
<dbReference type="SUPFAM" id="SSF53850">
    <property type="entry name" value="Periplasmic binding protein-like II"/>
    <property type="match status" value="1"/>
</dbReference>
<gene>
    <name evidence="3" type="ORF">OKJ99_24175</name>
</gene>
<reference evidence="3 4" key="1">
    <citation type="submission" date="2022-10" db="EMBL/GenBank/DDBJ databases">
        <authorList>
            <person name="Xie J."/>
            <person name="Shen N."/>
        </authorList>
    </citation>
    <scope>NUCLEOTIDE SEQUENCE [LARGE SCALE GENOMIC DNA]</scope>
    <source>
        <strain evidence="3 4">YIM65594</strain>
    </source>
</reference>
<dbReference type="RefSeq" id="WP_326019468.1">
    <property type="nucleotide sequence ID" value="NZ_JAOZYC010000136.1"/>
</dbReference>
<evidence type="ECO:0000259" key="2">
    <source>
        <dbReference type="Pfam" id="PF00496"/>
    </source>
</evidence>
<keyword evidence="4" id="KW-1185">Reference proteome</keyword>
<proteinExistence type="predicted"/>
<feature type="domain" description="Solute-binding protein family 5" evidence="2">
    <location>
        <begin position="87"/>
        <end position="454"/>
    </location>
</feature>
<comment type="caution">
    <text evidence="3">The sequence shown here is derived from an EMBL/GenBank/DDBJ whole genome shotgun (WGS) entry which is preliminary data.</text>
</comment>
<dbReference type="InterPro" id="IPR039424">
    <property type="entry name" value="SBP_5"/>
</dbReference>
<evidence type="ECO:0000313" key="3">
    <source>
        <dbReference type="EMBL" id="MEB8340597.1"/>
    </source>
</evidence>